<dbReference type="InterPro" id="IPR025689">
    <property type="entry name" value="Spore_YtrH"/>
</dbReference>
<dbReference type="Pfam" id="PF14034">
    <property type="entry name" value="Spore_YtrH"/>
    <property type="match status" value="1"/>
</dbReference>
<keyword evidence="1" id="KW-0812">Transmembrane</keyword>
<keyword evidence="1" id="KW-0472">Membrane</keyword>
<dbReference type="EMBL" id="QTTN01000017">
    <property type="protein sequence ID" value="REE82679.1"/>
    <property type="molecule type" value="Genomic_DNA"/>
</dbReference>
<proteinExistence type="predicted"/>
<reference evidence="2 3" key="1">
    <citation type="submission" date="2018-08" db="EMBL/GenBank/DDBJ databases">
        <title>Genomic Encyclopedia of Type Strains, Phase III (KMG-III): the genomes of soil and plant-associated and newly described type strains.</title>
        <authorList>
            <person name="Whitman W."/>
        </authorList>
    </citation>
    <scope>NUCLEOTIDE SEQUENCE [LARGE SCALE GENOMIC DNA]</scope>
    <source>
        <strain evidence="2 3">CGMCC 1.10966</strain>
    </source>
</reference>
<dbReference type="Proteomes" id="UP000256304">
    <property type="component" value="Unassembled WGS sequence"/>
</dbReference>
<evidence type="ECO:0000256" key="1">
    <source>
        <dbReference type="SAM" id="Phobius"/>
    </source>
</evidence>
<evidence type="ECO:0000313" key="2">
    <source>
        <dbReference type="EMBL" id="REE82679.1"/>
    </source>
</evidence>
<organism evidence="2 3">
    <name type="scientific">Paenibacillus taihuensis</name>
    <dbReference type="NCBI Taxonomy" id="1156355"/>
    <lineage>
        <taxon>Bacteria</taxon>
        <taxon>Bacillati</taxon>
        <taxon>Bacillota</taxon>
        <taxon>Bacilli</taxon>
        <taxon>Bacillales</taxon>
        <taxon>Paenibacillaceae</taxon>
        <taxon>Paenibacillus</taxon>
    </lineage>
</organism>
<evidence type="ECO:0000313" key="3">
    <source>
        <dbReference type="Proteomes" id="UP000256304"/>
    </source>
</evidence>
<keyword evidence="3" id="KW-1185">Reference proteome</keyword>
<comment type="caution">
    <text evidence="2">The sequence shown here is derived from an EMBL/GenBank/DDBJ whole genome shotgun (WGS) entry which is preliminary data.</text>
</comment>
<sequence length="111" mass="11939">MDKMDSFLSKATIDFFIAFGVVFGGSMLAGIGSVFVLTAPADIMLDTASRLKIWALVAAVGGTIDPMRVIESNMIQGHLSPVVLQIFYILCAFLGAHMGTELIRWLCRGAV</sequence>
<accession>A0A3D9RRV1</accession>
<name>A0A3D9RRV1_9BACL</name>
<dbReference type="AlphaFoldDB" id="A0A3D9RRV1"/>
<feature type="transmembrane region" description="Helical" evidence="1">
    <location>
        <begin position="15"/>
        <end position="39"/>
    </location>
</feature>
<gene>
    <name evidence="2" type="ORF">A8990_11743</name>
</gene>
<feature type="transmembrane region" description="Helical" evidence="1">
    <location>
        <begin position="82"/>
        <end position="107"/>
    </location>
</feature>
<keyword evidence="1" id="KW-1133">Transmembrane helix</keyword>
<protein>
    <submittedName>
        <fullName evidence="2">Sporulation protein YtrH</fullName>
    </submittedName>
</protein>